<evidence type="ECO:0000256" key="1">
    <source>
        <dbReference type="SAM" id="MobiDB-lite"/>
    </source>
</evidence>
<dbReference type="PANTHER" id="PTHR35324">
    <property type="entry name" value="BNAA08G03750D PROTEIN"/>
    <property type="match status" value="1"/>
</dbReference>
<evidence type="ECO:0000313" key="2">
    <source>
        <dbReference type="EMBL" id="EYU44331.1"/>
    </source>
</evidence>
<keyword evidence="3" id="KW-1185">Reference proteome</keyword>
<proteinExistence type="predicted"/>
<sequence length="97" mass="11064">QQPSSSFSDKSEKLSFNNKDGGENEKVTETVSTQLLLKPSPESLDKEVVLRRLRHHKTMVKVKNVFQAVLTPPPSPHTDRELYEEKWLQQGDSFTSP</sequence>
<dbReference type="Proteomes" id="UP000030748">
    <property type="component" value="Unassembled WGS sequence"/>
</dbReference>
<reference evidence="2 3" key="1">
    <citation type="journal article" date="2013" name="Proc. Natl. Acad. Sci. U.S.A.">
        <title>Fine-scale variation in meiotic recombination in Mimulus inferred from population shotgun sequencing.</title>
        <authorList>
            <person name="Hellsten U."/>
            <person name="Wright K.M."/>
            <person name="Jenkins J."/>
            <person name="Shu S."/>
            <person name="Yuan Y."/>
            <person name="Wessler S.R."/>
            <person name="Schmutz J."/>
            <person name="Willis J.H."/>
            <person name="Rokhsar D.S."/>
        </authorList>
    </citation>
    <scope>NUCLEOTIDE SEQUENCE [LARGE SCALE GENOMIC DNA]</scope>
    <source>
        <strain evidence="3">cv. DUN x IM62</strain>
    </source>
</reference>
<evidence type="ECO:0000313" key="3">
    <source>
        <dbReference type="Proteomes" id="UP000030748"/>
    </source>
</evidence>
<dbReference type="eggNOG" id="ENOG502SCGT">
    <property type="taxonomic scope" value="Eukaryota"/>
</dbReference>
<dbReference type="EMBL" id="KI630214">
    <property type="protein sequence ID" value="EYU44331.1"/>
    <property type="molecule type" value="Genomic_DNA"/>
</dbReference>
<feature type="region of interest" description="Disordered" evidence="1">
    <location>
        <begin position="1"/>
        <end position="34"/>
    </location>
</feature>
<dbReference type="AlphaFoldDB" id="A0A022RWK0"/>
<gene>
    <name evidence="2" type="ORF">MIMGU_mgv1a019229mg</name>
</gene>
<organism evidence="2 3">
    <name type="scientific">Erythranthe guttata</name>
    <name type="common">Yellow monkey flower</name>
    <name type="synonym">Mimulus guttatus</name>
    <dbReference type="NCBI Taxonomy" id="4155"/>
    <lineage>
        <taxon>Eukaryota</taxon>
        <taxon>Viridiplantae</taxon>
        <taxon>Streptophyta</taxon>
        <taxon>Embryophyta</taxon>
        <taxon>Tracheophyta</taxon>
        <taxon>Spermatophyta</taxon>
        <taxon>Magnoliopsida</taxon>
        <taxon>eudicotyledons</taxon>
        <taxon>Gunneridae</taxon>
        <taxon>Pentapetalae</taxon>
        <taxon>asterids</taxon>
        <taxon>lamiids</taxon>
        <taxon>Lamiales</taxon>
        <taxon>Phrymaceae</taxon>
        <taxon>Erythranthe</taxon>
    </lineage>
</organism>
<name>A0A022RWK0_ERYGU</name>
<accession>A0A022RWK0</accession>
<dbReference type="PANTHER" id="PTHR35324:SF4">
    <property type="entry name" value="EXPRESSED PROTEIN"/>
    <property type="match status" value="1"/>
</dbReference>
<feature type="non-terminal residue" evidence="2">
    <location>
        <position position="1"/>
    </location>
</feature>
<protein>
    <submittedName>
        <fullName evidence="2">Uncharacterized protein</fullName>
    </submittedName>
</protein>